<comment type="caution">
    <text evidence="1">The sequence shown here is derived from an EMBL/GenBank/DDBJ whole genome shotgun (WGS) entry which is preliminary data.</text>
</comment>
<organism evidence="1 2">
    <name type="scientific">Rahnella woolbedingensis</name>
    <dbReference type="NCBI Taxonomy" id="1510574"/>
    <lineage>
        <taxon>Bacteria</taxon>
        <taxon>Pseudomonadati</taxon>
        <taxon>Pseudomonadota</taxon>
        <taxon>Gammaproteobacteria</taxon>
        <taxon>Enterobacterales</taxon>
        <taxon>Yersiniaceae</taxon>
        <taxon>Rahnella</taxon>
    </lineage>
</organism>
<keyword evidence="2" id="KW-1185">Reference proteome</keyword>
<dbReference type="Proteomes" id="UP000284908">
    <property type="component" value="Unassembled WGS sequence"/>
</dbReference>
<dbReference type="EMBL" id="RAHH01000062">
    <property type="protein sequence ID" value="RJT31436.1"/>
    <property type="molecule type" value="Genomic_DNA"/>
</dbReference>
<gene>
    <name evidence="1" type="ORF">D6C13_24965</name>
</gene>
<accession>A0A419N1P5</accession>
<evidence type="ECO:0000313" key="2">
    <source>
        <dbReference type="Proteomes" id="UP000284908"/>
    </source>
</evidence>
<reference evidence="1 2" key="1">
    <citation type="submission" date="2018-09" db="EMBL/GenBank/DDBJ databases">
        <authorList>
            <person name="Le Fleche-Mateos A."/>
        </authorList>
    </citation>
    <scope>NUCLEOTIDE SEQUENCE [LARGE SCALE GENOMIC DNA]</scope>
    <source>
        <strain evidence="1 2">DSM 27399</strain>
    </source>
</reference>
<protein>
    <submittedName>
        <fullName evidence="1">Uncharacterized protein</fullName>
    </submittedName>
</protein>
<dbReference type="RefSeq" id="WP_120135306.1">
    <property type="nucleotide sequence ID" value="NZ_RAHH01000062.1"/>
</dbReference>
<dbReference type="AlphaFoldDB" id="A0A419N1P5"/>
<proteinExistence type="predicted"/>
<evidence type="ECO:0000313" key="1">
    <source>
        <dbReference type="EMBL" id="RJT31436.1"/>
    </source>
</evidence>
<name>A0A419N1P5_9GAMM</name>
<sequence>MSWFGMSNLEGNVKRMQEMKAGGAGPLKIRNTFRKEGIDIETHQVKAILESADNLRVKALPKKAAQQVIKEMKEVKNQGTDTLPDSNT</sequence>